<dbReference type="KEGG" id="lmoi:VV02_10290"/>
<dbReference type="EMBL" id="CP011112">
    <property type="protein sequence ID" value="AKU16161.1"/>
    <property type="molecule type" value="Genomic_DNA"/>
</dbReference>
<feature type="transmembrane region" description="Helical" evidence="1">
    <location>
        <begin position="6"/>
        <end position="31"/>
    </location>
</feature>
<protein>
    <submittedName>
        <fullName evidence="2">Uncharacterized protein</fullName>
    </submittedName>
</protein>
<accession>A0A0K1JHI4</accession>
<keyword evidence="1" id="KW-0472">Membrane</keyword>
<name>A0A0K1JHI4_9MICO</name>
<evidence type="ECO:0000256" key="1">
    <source>
        <dbReference type="SAM" id="Phobius"/>
    </source>
</evidence>
<keyword evidence="1" id="KW-0812">Transmembrane</keyword>
<keyword evidence="3" id="KW-1185">Reference proteome</keyword>
<dbReference type="RefSeq" id="WP_052591435.1">
    <property type="nucleotide sequence ID" value="NZ_CP011112.1"/>
</dbReference>
<sequence length="63" mass="6805">MSALPGFFIGLSIIVALGLIASTATITAWLYDRRAARRPAASGPDERVSLADYRRALTRPQTT</sequence>
<dbReference type="AlphaFoldDB" id="A0A0K1JHI4"/>
<keyword evidence="1" id="KW-1133">Transmembrane helix</keyword>
<dbReference type="Proteomes" id="UP000066480">
    <property type="component" value="Chromosome"/>
</dbReference>
<evidence type="ECO:0000313" key="3">
    <source>
        <dbReference type="Proteomes" id="UP000066480"/>
    </source>
</evidence>
<organism evidence="2 3">
    <name type="scientific">Luteipulveratus mongoliensis</name>
    <dbReference type="NCBI Taxonomy" id="571913"/>
    <lineage>
        <taxon>Bacteria</taxon>
        <taxon>Bacillati</taxon>
        <taxon>Actinomycetota</taxon>
        <taxon>Actinomycetes</taxon>
        <taxon>Micrococcales</taxon>
        <taxon>Dermacoccaceae</taxon>
        <taxon>Luteipulveratus</taxon>
    </lineage>
</organism>
<reference evidence="2 3" key="1">
    <citation type="submission" date="2015-03" db="EMBL/GenBank/DDBJ databases">
        <title>Luteipulveratus halotolerans sp. nov., a novel actinobacterium (Dermacoccaceae) from Sarawak, Malaysia.</title>
        <authorList>
            <person name="Juboi H."/>
            <person name="Basik A."/>
            <person name="Shamsul S.S."/>
            <person name="Arnold P."/>
            <person name="Schmitt E.K."/>
            <person name="Sanglier J.-J."/>
            <person name="Yeo T."/>
        </authorList>
    </citation>
    <scope>NUCLEOTIDE SEQUENCE [LARGE SCALE GENOMIC DNA]</scope>
    <source>
        <strain evidence="2 3">MN07-A0370</strain>
    </source>
</reference>
<gene>
    <name evidence="2" type="ORF">VV02_10290</name>
</gene>
<evidence type="ECO:0000313" key="2">
    <source>
        <dbReference type="EMBL" id="AKU16161.1"/>
    </source>
</evidence>
<proteinExistence type="predicted"/>